<organism evidence="1 2">
    <name type="scientific">Catharanthus roseus</name>
    <name type="common">Madagascar periwinkle</name>
    <name type="synonym">Vinca rosea</name>
    <dbReference type="NCBI Taxonomy" id="4058"/>
    <lineage>
        <taxon>Eukaryota</taxon>
        <taxon>Viridiplantae</taxon>
        <taxon>Streptophyta</taxon>
        <taxon>Embryophyta</taxon>
        <taxon>Tracheophyta</taxon>
        <taxon>Spermatophyta</taxon>
        <taxon>Magnoliopsida</taxon>
        <taxon>eudicotyledons</taxon>
        <taxon>Gunneridae</taxon>
        <taxon>Pentapetalae</taxon>
        <taxon>asterids</taxon>
        <taxon>lamiids</taxon>
        <taxon>Gentianales</taxon>
        <taxon>Apocynaceae</taxon>
        <taxon>Rauvolfioideae</taxon>
        <taxon>Vinceae</taxon>
        <taxon>Catharanthinae</taxon>
        <taxon>Catharanthus</taxon>
    </lineage>
</organism>
<protein>
    <submittedName>
        <fullName evidence="1">Uncharacterized protein</fullName>
    </submittedName>
</protein>
<keyword evidence="2" id="KW-1185">Reference proteome</keyword>
<accession>A0ACC0BAL2</accession>
<dbReference type="EMBL" id="CM044704">
    <property type="protein sequence ID" value="KAI5669652.1"/>
    <property type="molecule type" value="Genomic_DNA"/>
</dbReference>
<name>A0ACC0BAL2_CATRO</name>
<evidence type="ECO:0000313" key="2">
    <source>
        <dbReference type="Proteomes" id="UP001060085"/>
    </source>
</evidence>
<evidence type="ECO:0000313" key="1">
    <source>
        <dbReference type="EMBL" id="KAI5669652.1"/>
    </source>
</evidence>
<reference evidence="2" key="1">
    <citation type="journal article" date="2023" name="Nat. Plants">
        <title>Single-cell RNA sequencing provides a high-resolution roadmap for understanding the multicellular compartmentation of specialized metabolism.</title>
        <authorList>
            <person name="Sun S."/>
            <person name="Shen X."/>
            <person name="Li Y."/>
            <person name="Li Y."/>
            <person name="Wang S."/>
            <person name="Li R."/>
            <person name="Zhang H."/>
            <person name="Shen G."/>
            <person name="Guo B."/>
            <person name="Wei J."/>
            <person name="Xu J."/>
            <person name="St-Pierre B."/>
            <person name="Chen S."/>
            <person name="Sun C."/>
        </authorList>
    </citation>
    <scope>NUCLEOTIDE SEQUENCE [LARGE SCALE GENOMIC DNA]</scope>
</reference>
<comment type="caution">
    <text evidence="1">The sequence shown here is derived from an EMBL/GenBank/DDBJ whole genome shotgun (WGS) entry which is preliminary data.</text>
</comment>
<dbReference type="Proteomes" id="UP001060085">
    <property type="component" value="Linkage Group LG04"/>
</dbReference>
<sequence length="202" mass="23049">MPGQFGVSREEKKRERNREKGLSFHLLGHLFDFPPSVTPQCIILQQVVSEPGSGSLAPASDNNLSDLRSFSDLASEFFFIYIFNFFCSCLFLAIYLDLQKENQSHGENLFVRGRIDRREPLSHRFKSRSKSREKSKPNFSFPLQPNDVNRKRNRERGLLVTSVTAEAISEGIIPDHPLAYLRRLDAALPLLGDLSRSIILQQ</sequence>
<gene>
    <name evidence="1" type="ORF">M9H77_19505</name>
</gene>
<proteinExistence type="predicted"/>